<feature type="transmembrane region" description="Helical" evidence="7">
    <location>
        <begin position="251"/>
        <end position="270"/>
    </location>
</feature>
<evidence type="ECO:0000256" key="7">
    <source>
        <dbReference type="SAM" id="Phobius"/>
    </source>
</evidence>
<evidence type="ECO:0000256" key="4">
    <source>
        <dbReference type="ARBA" id="ARBA00023136"/>
    </source>
</evidence>
<keyword evidence="4 7" id="KW-0472">Membrane</keyword>
<protein>
    <recommendedName>
        <fullName evidence="10">Formate/nitrite transporter</fullName>
    </recommendedName>
</protein>
<evidence type="ECO:0008006" key="10">
    <source>
        <dbReference type="Google" id="ProtNLM"/>
    </source>
</evidence>
<dbReference type="InterPro" id="IPR000292">
    <property type="entry name" value="For/NO2_transpt"/>
</dbReference>
<feature type="region of interest" description="Disordered" evidence="6">
    <location>
        <begin position="378"/>
        <end position="426"/>
    </location>
</feature>
<comment type="subcellular location">
    <subcellularLocation>
        <location evidence="1">Membrane</location>
        <topology evidence="1">Multi-pass membrane protein</topology>
    </subcellularLocation>
</comment>
<feature type="transmembrane region" description="Helical" evidence="7">
    <location>
        <begin position="118"/>
        <end position="147"/>
    </location>
</feature>
<accession>A0A6U4NW84</accession>
<dbReference type="InterPro" id="IPR023271">
    <property type="entry name" value="Aquaporin-like"/>
</dbReference>
<keyword evidence="3 7" id="KW-1133">Transmembrane helix</keyword>
<dbReference type="EMBL" id="HBFK01015252">
    <property type="protein sequence ID" value="CAD8742852.1"/>
    <property type="molecule type" value="Transcribed_RNA"/>
</dbReference>
<gene>
    <name evidence="9" type="ORF">HAND00432_LOCUS13395</name>
    <name evidence="8" type="ORF">HAND1043_LOCUS9346</name>
</gene>
<feature type="transmembrane region" description="Helical" evidence="7">
    <location>
        <begin position="282"/>
        <end position="305"/>
    </location>
</feature>
<feature type="transmembrane region" description="Helical" evidence="7">
    <location>
        <begin position="75"/>
        <end position="98"/>
    </location>
</feature>
<evidence type="ECO:0000256" key="5">
    <source>
        <dbReference type="ARBA" id="ARBA00049660"/>
    </source>
</evidence>
<feature type="transmembrane region" description="Helical" evidence="7">
    <location>
        <begin position="206"/>
        <end position="230"/>
    </location>
</feature>
<evidence type="ECO:0000256" key="2">
    <source>
        <dbReference type="ARBA" id="ARBA00022692"/>
    </source>
</evidence>
<dbReference type="Gene3D" id="1.20.1080.10">
    <property type="entry name" value="Glycerol uptake facilitator protein"/>
    <property type="match status" value="1"/>
</dbReference>
<name>A0A6U4NW84_HEMAN</name>
<dbReference type="PANTHER" id="PTHR30520:SF6">
    <property type="entry name" value="FORMATE_NITRATE FAMILY TRANSPORTER (EUROFUNG)"/>
    <property type="match status" value="1"/>
</dbReference>
<dbReference type="AlphaFoldDB" id="A0A6U4NW84"/>
<keyword evidence="2 7" id="KW-0812">Transmembrane</keyword>
<feature type="transmembrane region" description="Helical" evidence="7">
    <location>
        <begin position="159"/>
        <end position="186"/>
    </location>
</feature>
<sequence>MKLLQQAKHVFNFGAETSREFQVGPSFWAGDDAQLNLPPTLMHFELPSSVNEKPDVQHQMEKLCVKKAELSFARLCFLGLLSGVWMVLSASCALTAAAGISPEVVKEWPIISKFVLSIFAPVAMHFIVVFGGEFFSGNCMYFCVGLLKKRVTVQQCCYNLFWVFIWNTMGCVSACYFCLYLTQIFAGDQEKQFVIQVAESKARMSWATSFLRAIPANILICTSIQMGIAAREMAGKIMVLHFPLTMYTVSGFEHCITNLVVVPVGIMYGADVDVSEWMWNNLIPATIGNFIGGGVIVGGFVSLIYSWNESGQPLNLNLPRPFKRRGSVLEGVTSAISDTIDDTKTAMLRKVAHPDDIREIDANMQILRDMKRRLAESQSLVNSLQDQPGEDFLKEHPGEEDADIDSVNGATHGPRTDADRSTRAEC</sequence>
<evidence type="ECO:0000256" key="6">
    <source>
        <dbReference type="SAM" id="MobiDB-lite"/>
    </source>
</evidence>
<comment type="similarity">
    <text evidence="5">Belongs to the FNT transporter (TC 1.A.16) family.</text>
</comment>
<organism evidence="8">
    <name type="scientific">Hemiselmis andersenii</name>
    <name type="common">Cryptophyte alga</name>
    <dbReference type="NCBI Taxonomy" id="464988"/>
    <lineage>
        <taxon>Eukaryota</taxon>
        <taxon>Cryptophyceae</taxon>
        <taxon>Cryptomonadales</taxon>
        <taxon>Hemiselmidaceae</taxon>
        <taxon>Hemiselmis</taxon>
    </lineage>
</organism>
<evidence type="ECO:0000313" key="9">
    <source>
        <dbReference type="EMBL" id="CAD8958856.1"/>
    </source>
</evidence>
<proteinExistence type="inferred from homology"/>
<dbReference type="Pfam" id="PF01226">
    <property type="entry name" value="Form_Nir_trans"/>
    <property type="match status" value="1"/>
</dbReference>
<dbReference type="GO" id="GO:0005886">
    <property type="term" value="C:plasma membrane"/>
    <property type="evidence" value="ECO:0007669"/>
    <property type="project" value="TreeGrafter"/>
</dbReference>
<evidence type="ECO:0000313" key="8">
    <source>
        <dbReference type="EMBL" id="CAD8742852.1"/>
    </source>
</evidence>
<evidence type="ECO:0000256" key="3">
    <source>
        <dbReference type="ARBA" id="ARBA00022989"/>
    </source>
</evidence>
<dbReference type="GO" id="GO:0015707">
    <property type="term" value="P:nitrite transport"/>
    <property type="evidence" value="ECO:0007669"/>
    <property type="project" value="TreeGrafter"/>
</dbReference>
<dbReference type="EMBL" id="HBFX01021978">
    <property type="protein sequence ID" value="CAD8958856.1"/>
    <property type="molecule type" value="Transcribed_RNA"/>
</dbReference>
<dbReference type="PANTHER" id="PTHR30520">
    <property type="entry name" value="FORMATE TRANSPORTER-RELATED"/>
    <property type="match status" value="1"/>
</dbReference>
<evidence type="ECO:0000256" key="1">
    <source>
        <dbReference type="ARBA" id="ARBA00004141"/>
    </source>
</evidence>
<feature type="compositionally biased region" description="Basic and acidic residues" evidence="6">
    <location>
        <begin position="414"/>
        <end position="426"/>
    </location>
</feature>
<reference evidence="8" key="1">
    <citation type="submission" date="2021-01" db="EMBL/GenBank/DDBJ databases">
        <authorList>
            <person name="Corre E."/>
            <person name="Pelletier E."/>
            <person name="Niang G."/>
            <person name="Scheremetjew M."/>
            <person name="Finn R."/>
            <person name="Kale V."/>
            <person name="Holt S."/>
            <person name="Cochrane G."/>
            <person name="Meng A."/>
            <person name="Brown T."/>
            <person name="Cohen L."/>
        </authorList>
    </citation>
    <scope>NUCLEOTIDE SEQUENCE</scope>
    <source>
        <strain evidence="8">CCMP441</strain>
        <strain evidence="9">CCMP644</strain>
    </source>
</reference>
<dbReference type="GO" id="GO:0015513">
    <property type="term" value="F:high-affinity secondary active nitrite transmembrane transporter activity"/>
    <property type="evidence" value="ECO:0007669"/>
    <property type="project" value="TreeGrafter"/>
</dbReference>